<gene>
    <name evidence="1" type="ORF">BDN70DRAFT_886178</name>
</gene>
<protein>
    <submittedName>
        <fullName evidence="1">Uncharacterized protein</fullName>
    </submittedName>
</protein>
<comment type="caution">
    <text evidence="1">The sequence shown here is derived from an EMBL/GenBank/DDBJ whole genome shotgun (WGS) entry which is preliminary data.</text>
</comment>
<keyword evidence="2" id="KW-1185">Reference proteome</keyword>
<accession>A0A9P5YNM6</accession>
<dbReference type="AlphaFoldDB" id="A0A9P5YNM6"/>
<name>A0A9P5YNM6_9AGAR</name>
<dbReference type="EMBL" id="MU155470">
    <property type="protein sequence ID" value="KAF9473103.1"/>
    <property type="molecule type" value="Genomic_DNA"/>
</dbReference>
<dbReference type="Proteomes" id="UP000807469">
    <property type="component" value="Unassembled WGS sequence"/>
</dbReference>
<sequence>MAAQGKQIPFSATSVSEFEQTLARKKGTLLPPTTILYSEIPVYTYDVETHLPCVAIDAEIRCMHTSCMIDDDGLLYLNLCMVCASTVPTYGHIMWWINTLF</sequence>
<organism evidence="1 2">
    <name type="scientific">Pholiota conissans</name>
    <dbReference type="NCBI Taxonomy" id="109636"/>
    <lineage>
        <taxon>Eukaryota</taxon>
        <taxon>Fungi</taxon>
        <taxon>Dikarya</taxon>
        <taxon>Basidiomycota</taxon>
        <taxon>Agaricomycotina</taxon>
        <taxon>Agaricomycetes</taxon>
        <taxon>Agaricomycetidae</taxon>
        <taxon>Agaricales</taxon>
        <taxon>Agaricineae</taxon>
        <taxon>Strophariaceae</taxon>
        <taxon>Pholiota</taxon>
    </lineage>
</organism>
<proteinExistence type="predicted"/>
<evidence type="ECO:0000313" key="1">
    <source>
        <dbReference type="EMBL" id="KAF9473103.1"/>
    </source>
</evidence>
<dbReference type="OrthoDB" id="3122515at2759"/>
<feature type="non-terminal residue" evidence="1">
    <location>
        <position position="101"/>
    </location>
</feature>
<reference evidence="1" key="1">
    <citation type="submission" date="2020-11" db="EMBL/GenBank/DDBJ databases">
        <authorList>
            <consortium name="DOE Joint Genome Institute"/>
            <person name="Ahrendt S."/>
            <person name="Riley R."/>
            <person name="Andreopoulos W."/>
            <person name="Labutti K."/>
            <person name="Pangilinan J."/>
            <person name="Ruiz-Duenas F.J."/>
            <person name="Barrasa J.M."/>
            <person name="Sanchez-Garcia M."/>
            <person name="Camarero S."/>
            <person name="Miyauchi S."/>
            <person name="Serrano A."/>
            <person name="Linde D."/>
            <person name="Babiker R."/>
            <person name="Drula E."/>
            <person name="Ayuso-Fernandez I."/>
            <person name="Pacheco R."/>
            <person name="Padilla G."/>
            <person name="Ferreira P."/>
            <person name="Barriuso J."/>
            <person name="Kellner H."/>
            <person name="Castanera R."/>
            <person name="Alfaro M."/>
            <person name="Ramirez L."/>
            <person name="Pisabarro A.G."/>
            <person name="Kuo A."/>
            <person name="Tritt A."/>
            <person name="Lipzen A."/>
            <person name="He G."/>
            <person name="Yan M."/>
            <person name="Ng V."/>
            <person name="Cullen D."/>
            <person name="Martin F."/>
            <person name="Rosso M.-N."/>
            <person name="Henrissat B."/>
            <person name="Hibbett D."/>
            <person name="Martinez A.T."/>
            <person name="Grigoriev I.V."/>
        </authorList>
    </citation>
    <scope>NUCLEOTIDE SEQUENCE</scope>
    <source>
        <strain evidence="1">CIRM-BRFM 674</strain>
    </source>
</reference>
<evidence type="ECO:0000313" key="2">
    <source>
        <dbReference type="Proteomes" id="UP000807469"/>
    </source>
</evidence>